<dbReference type="AlphaFoldDB" id="W0RDD7"/>
<evidence type="ECO:0000256" key="12">
    <source>
        <dbReference type="ARBA" id="ARBA00022723"/>
    </source>
</evidence>
<dbReference type="KEGG" id="gba:J421_1592"/>
<evidence type="ECO:0000256" key="5">
    <source>
        <dbReference type="ARBA" id="ARBA00005062"/>
    </source>
</evidence>
<keyword evidence="18" id="KW-0520">NAD</keyword>
<comment type="pathway">
    <text evidence="6">Amino-acid biosynthesis; L-threonine biosynthesis; L-threonine from L-aspartate: step 1/5.</text>
</comment>
<keyword evidence="17" id="KW-0560">Oxidoreductase</keyword>
<dbReference type="InterPro" id="IPR001048">
    <property type="entry name" value="Asp/Glu/Uridylate_kinase"/>
</dbReference>
<evidence type="ECO:0000256" key="1">
    <source>
        <dbReference type="ARBA" id="ARBA00001920"/>
    </source>
</evidence>
<dbReference type="Gene3D" id="3.40.1160.10">
    <property type="entry name" value="Acetylglutamate kinase-like"/>
    <property type="match status" value="1"/>
</dbReference>
<name>W0RDD7_9BACT</name>
<comment type="pathway">
    <text evidence="3">Amino-acid biosynthesis; L-methionine biosynthesis via de novo pathway; L-homoserine from L-aspartate: step 1/3.</text>
</comment>
<dbReference type="InterPro" id="IPR001341">
    <property type="entry name" value="Asp_kinase"/>
</dbReference>
<organism evidence="28 29">
    <name type="scientific">Gemmatirosa kalamazoonensis</name>
    <dbReference type="NCBI Taxonomy" id="861299"/>
    <lineage>
        <taxon>Bacteria</taxon>
        <taxon>Pseudomonadati</taxon>
        <taxon>Gemmatimonadota</taxon>
        <taxon>Gemmatimonadia</taxon>
        <taxon>Gemmatimonadales</taxon>
        <taxon>Gemmatimonadaceae</taxon>
        <taxon>Gemmatirosa</taxon>
    </lineage>
</organism>
<evidence type="ECO:0000313" key="29">
    <source>
        <dbReference type="Proteomes" id="UP000019151"/>
    </source>
</evidence>
<dbReference type="InterPro" id="IPR002912">
    <property type="entry name" value="ACT_dom"/>
</dbReference>
<evidence type="ECO:0000256" key="25">
    <source>
        <dbReference type="ARBA" id="ARBA00048841"/>
    </source>
</evidence>
<evidence type="ECO:0000256" key="24">
    <source>
        <dbReference type="ARBA" id="ARBA00048561"/>
    </source>
</evidence>
<keyword evidence="15" id="KW-0067">ATP-binding</keyword>
<evidence type="ECO:0000256" key="4">
    <source>
        <dbReference type="ARBA" id="ARBA00005056"/>
    </source>
</evidence>
<dbReference type="GO" id="GO:0005524">
    <property type="term" value="F:ATP binding"/>
    <property type="evidence" value="ECO:0007669"/>
    <property type="project" value="UniProtKB-KW"/>
</dbReference>
<dbReference type="RefSeq" id="WP_025410642.1">
    <property type="nucleotide sequence ID" value="NZ_CP007128.1"/>
</dbReference>
<dbReference type="GO" id="GO:0004072">
    <property type="term" value="F:aspartate kinase activity"/>
    <property type="evidence" value="ECO:0007669"/>
    <property type="project" value="UniProtKB-EC"/>
</dbReference>
<keyword evidence="10" id="KW-0808">Transferase</keyword>
<comment type="similarity">
    <text evidence="8">In the N-terminal section; belongs to the aspartokinase family.</text>
</comment>
<dbReference type="Gene3D" id="3.30.2130.10">
    <property type="entry name" value="VC0802-like"/>
    <property type="match status" value="1"/>
</dbReference>
<comment type="catalytic activity">
    <reaction evidence="24">
        <text>L-aspartate + ATP = 4-phospho-L-aspartate + ADP</text>
        <dbReference type="Rhea" id="RHEA:23776"/>
        <dbReference type="ChEBI" id="CHEBI:29991"/>
        <dbReference type="ChEBI" id="CHEBI:30616"/>
        <dbReference type="ChEBI" id="CHEBI:57535"/>
        <dbReference type="ChEBI" id="CHEBI:456216"/>
        <dbReference type="EC" id="2.7.2.4"/>
    </reaction>
    <physiologicalReaction direction="left-to-right" evidence="24">
        <dbReference type="Rhea" id="RHEA:23777"/>
    </physiologicalReaction>
</comment>
<evidence type="ECO:0000256" key="11">
    <source>
        <dbReference type="ARBA" id="ARBA00022697"/>
    </source>
</evidence>
<comment type="catalytic activity">
    <reaction evidence="25">
        <text>L-homoserine + NADP(+) = L-aspartate 4-semialdehyde + NADPH + H(+)</text>
        <dbReference type="Rhea" id="RHEA:15761"/>
        <dbReference type="ChEBI" id="CHEBI:15378"/>
        <dbReference type="ChEBI" id="CHEBI:57476"/>
        <dbReference type="ChEBI" id="CHEBI:57783"/>
        <dbReference type="ChEBI" id="CHEBI:58349"/>
        <dbReference type="ChEBI" id="CHEBI:537519"/>
        <dbReference type="EC" id="1.1.1.3"/>
    </reaction>
    <physiologicalReaction direction="right-to-left" evidence="25">
        <dbReference type="Rhea" id="RHEA:15763"/>
    </physiologicalReaction>
</comment>
<evidence type="ECO:0000256" key="17">
    <source>
        <dbReference type="ARBA" id="ARBA00023002"/>
    </source>
</evidence>
<evidence type="ECO:0000256" key="7">
    <source>
        <dbReference type="ARBA" id="ARBA00007952"/>
    </source>
</evidence>
<dbReference type="Pfam" id="PF00742">
    <property type="entry name" value="Homoserine_dh"/>
    <property type="match status" value="1"/>
</dbReference>
<dbReference type="InterPro" id="IPR045865">
    <property type="entry name" value="ACT-like_dom_sf"/>
</dbReference>
<keyword evidence="22" id="KW-0511">Multifunctional enzyme</keyword>
<dbReference type="PATRIC" id="fig|861299.3.peg.1616"/>
<feature type="domain" description="ACT" evidence="27">
    <location>
        <begin position="425"/>
        <end position="501"/>
    </location>
</feature>
<comment type="function">
    <text evidence="23">Bifunctional aspartate kinase and homoserine dehydrogenase that catalyzes the first and the third steps toward the synthesis of lysine, methionine and threonine from aspartate.</text>
</comment>
<dbReference type="SUPFAM" id="SSF51735">
    <property type="entry name" value="NAD(P)-binding Rossmann-fold domains"/>
    <property type="match status" value="1"/>
</dbReference>
<reference evidence="28 29" key="1">
    <citation type="journal article" date="2014" name="Genome Announc.">
        <title>Genome Sequence and Methylome of Soil Bacterium Gemmatirosa kalamazoonensis KBS708T, a Member of the Rarely Cultivated Gemmatimonadetes Phylum.</title>
        <authorList>
            <person name="Debruyn J.M."/>
            <person name="Radosevich M."/>
            <person name="Wommack K.E."/>
            <person name="Polson S.W."/>
            <person name="Hauser L.J."/>
            <person name="Fawaz M.N."/>
            <person name="Korlach J."/>
            <person name="Tsai Y.C."/>
        </authorList>
    </citation>
    <scope>NUCLEOTIDE SEQUENCE [LARGE SCALE GENOMIC DNA]</scope>
    <source>
        <strain evidence="28 29">KBS708</strain>
    </source>
</reference>
<gene>
    <name evidence="28" type="ORF">J421_1592</name>
</gene>
<keyword evidence="14 28" id="KW-0418">Kinase</keyword>
<keyword evidence="16" id="KW-0521">NADP</keyword>
<evidence type="ECO:0000256" key="2">
    <source>
        <dbReference type="ARBA" id="ARBA00004766"/>
    </source>
</evidence>
<dbReference type="InterPro" id="IPR036291">
    <property type="entry name" value="NAD(P)-bd_dom_sf"/>
</dbReference>
<dbReference type="PANTHER" id="PTHR43070:SF3">
    <property type="entry name" value="HOMOSERINE DEHYDROGENASE"/>
    <property type="match status" value="1"/>
</dbReference>
<evidence type="ECO:0000259" key="27">
    <source>
        <dbReference type="PROSITE" id="PS51671"/>
    </source>
</evidence>
<comment type="cofactor">
    <cofactor evidence="1">
        <name>a metal cation</name>
        <dbReference type="ChEBI" id="CHEBI:25213"/>
    </cofactor>
</comment>
<dbReference type="PANTHER" id="PTHR43070">
    <property type="match status" value="1"/>
</dbReference>
<dbReference type="PROSITE" id="PS01042">
    <property type="entry name" value="HOMOSER_DHGENASE"/>
    <property type="match status" value="1"/>
</dbReference>
<dbReference type="SUPFAM" id="SSF55021">
    <property type="entry name" value="ACT-like"/>
    <property type="match status" value="2"/>
</dbReference>
<keyword evidence="20" id="KW-0457">Lysine biosynthesis</keyword>
<dbReference type="GO" id="GO:0004412">
    <property type="term" value="F:homoserine dehydrogenase activity"/>
    <property type="evidence" value="ECO:0007669"/>
    <property type="project" value="UniProtKB-EC"/>
</dbReference>
<dbReference type="FunFam" id="3.30.2130.10:FF:000001">
    <property type="entry name" value="Bifunctional aspartokinase/homoserine dehydrogenase"/>
    <property type="match status" value="1"/>
</dbReference>
<dbReference type="CDD" id="cd04924">
    <property type="entry name" value="ACT_AK-Arch_2"/>
    <property type="match status" value="1"/>
</dbReference>
<dbReference type="HOGENOM" id="CLU_009116_7_1_0"/>
<dbReference type="GO" id="GO:0009086">
    <property type="term" value="P:methionine biosynthetic process"/>
    <property type="evidence" value="ECO:0007669"/>
    <property type="project" value="UniProtKB-KW"/>
</dbReference>
<dbReference type="InterPro" id="IPR011147">
    <property type="entry name" value="Bifunc_Aspkin/hSer_DH"/>
</dbReference>
<evidence type="ECO:0000313" key="28">
    <source>
        <dbReference type="EMBL" id="AHG89129.1"/>
    </source>
</evidence>
<dbReference type="Gene3D" id="3.40.50.720">
    <property type="entry name" value="NAD(P)-binding Rossmann-like Domain"/>
    <property type="match status" value="1"/>
</dbReference>
<feature type="domain" description="ACT" evidence="27">
    <location>
        <begin position="344"/>
        <end position="419"/>
    </location>
</feature>
<comment type="pathway">
    <text evidence="2">Amino-acid biosynthesis; L-lysine biosynthesis via DAP pathway; (S)-tetrahydrodipicolinate from L-aspartate: step 1/4.</text>
</comment>
<evidence type="ECO:0000256" key="19">
    <source>
        <dbReference type="ARBA" id="ARBA00023053"/>
    </source>
</evidence>
<comment type="pathway">
    <text evidence="4">Amino-acid biosynthesis; L-threonine biosynthesis; L-threonine from L-aspartate: step 3/5.</text>
</comment>
<dbReference type="GO" id="GO:0009090">
    <property type="term" value="P:homoserine biosynthetic process"/>
    <property type="evidence" value="ECO:0007669"/>
    <property type="project" value="UniProtKB-ARBA"/>
</dbReference>
<dbReference type="GO" id="GO:0009088">
    <property type="term" value="P:threonine biosynthetic process"/>
    <property type="evidence" value="ECO:0007669"/>
    <property type="project" value="UniProtKB-UniPathway"/>
</dbReference>
<sequence>MSLVVHKVGGSILADAEAVRRAARVVMSAGGGTPVVVVSALRGATDALLDVARRAAAGDGEGASRGATALSLRHHEVARAFGDEALEHTVEEAFDELSRVVVGLTALRQLSPAITDVVVSRGERLAAWCMVAALAEAGVRAKYVDAVDVIATDGRAGNAFPDLARTTEAARRVLLPLVRAGVVPVLPGFIGSAPDDPADPTHHAPALVTLGRGGSDLTATTLGRALGAREVILWKDVPGLLTADPRVVPGARVIPALHAREAGELAYHGAKVLHPRALIPLAMPAAPNGGAAAGGTQLWLRPFDDPAGEGTRIVVGPERRGPRAGREHPVKAVSALPAQALVTVRGTGMAGVPGIAARAFAALERTGVSVSLISQASSEQSICLGIPSATAHVALAALRETFALELARGEIESLDLAPSVATVAVVGSGMAGTPGIAARLFGALAEAGVNVIAIAQGSSELNISVVVAAEDAPAAQRAAHDAFRLDRIGGGRAATPAHADVILLGFGRVGRELAAQIARQPEPNDGAPVRVVAVLDRTGFVFDPDGFSPRRLQRLAAHKAKGGALADAPKGSRAGPAEAVERVAAHALSRPILVDVTAGDTSALLAAAARHGMDLVLANKRPIAEAPDVSNEGILAEAAALGRRVRHEATVGAGLPVIDTIRKLAESGDTIVRIDGCPSGTLGFLFAELRAGRRFSEALRDAMARGYTEPDPRDDLSGQDVARKAVILARLVGWRGALADLPVESLVPAGLRDVALDDFLARLEELDEPWARRVESARERGTVLRYHASVTPQSARVGIAEIDAASPLAGLAGTDNQFVFTTKRYHERPLVITGPGAGPAVTAAGVLNDVLALAAAR</sequence>
<dbReference type="GO" id="GO:0050661">
    <property type="term" value="F:NADP binding"/>
    <property type="evidence" value="ECO:0007669"/>
    <property type="project" value="InterPro"/>
</dbReference>
<keyword evidence="13" id="KW-0547">Nucleotide-binding</keyword>
<dbReference type="CDD" id="cd04921">
    <property type="entry name" value="ACT_AKi-HSDH-ThrA-like_1"/>
    <property type="match status" value="1"/>
</dbReference>
<dbReference type="Pfam" id="PF22468">
    <property type="entry name" value="ACT_9"/>
    <property type="match status" value="2"/>
</dbReference>
<evidence type="ECO:0000256" key="6">
    <source>
        <dbReference type="ARBA" id="ARBA00005139"/>
    </source>
</evidence>
<dbReference type="Pfam" id="PF03447">
    <property type="entry name" value="NAD_binding_3"/>
    <property type="match status" value="1"/>
</dbReference>
<dbReference type="InParanoid" id="W0RDD7"/>
<evidence type="ECO:0000256" key="23">
    <source>
        <dbReference type="ARBA" id="ARBA00044938"/>
    </source>
</evidence>
<evidence type="ECO:0000256" key="9">
    <source>
        <dbReference type="ARBA" id="ARBA00022605"/>
    </source>
</evidence>
<keyword evidence="19" id="KW-0915">Sodium</keyword>
<dbReference type="InterPro" id="IPR005106">
    <property type="entry name" value="Asp/hSer_DH_NAD-bd"/>
</dbReference>
<dbReference type="InterPro" id="IPR054352">
    <property type="entry name" value="ACT_Aspartokinase"/>
</dbReference>
<evidence type="ECO:0000256" key="22">
    <source>
        <dbReference type="ARBA" id="ARBA00023268"/>
    </source>
</evidence>
<dbReference type="Proteomes" id="UP000019151">
    <property type="component" value="Chromosome"/>
</dbReference>
<evidence type="ECO:0000256" key="8">
    <source>
        <dbReference type="ARBA" id="ARBA00010046"/>
    </source>
</evidence>
<comment type="pathway">
    <text evidence="5">Amino-acid biosynthesis; L-methionine biosynthesis via de novo pathway; L-homoserine from L-aspartate: step 3/3.</text>
</comment>
<evidence type="ECO:0000256" key="20">
    <source>
        <dbReference type="ARBA" id="ARBA00023154"/>
    </source>
</evidence>
<dbReference type="STRING" id="861299.J421_1592"/>
<evidence type="ECO:0000256" key="21">
    <source>
        <dbReference type="ARBA" id="ARBA00023167"/>
    </source>
</evidence>
<evidence type="ECO:0000256" key="14">
    <source>
        <dbReference type="ARBA" id="ARBA00022777"/>
    </source>
</evidence>
<evidence type="ECO:0000256" key="16">
    <source>
        <dbReference type="ARBA" id="ARBA00022857"/>
    </source>
</evidence>
<dbReference type="SUPFAM" id="SSF55347">
    <property type="entry name" value="Glyceraldehyde-3-phosphate dehydrogenase-like, C-terminal domain"/>
    <property type="match status" value="1"/>
</dbReference>
<dbReference type="UniPathway" id="UPA00051">
    <property type="reaction ID" value="UER00462"/>
</dbReference>
<evidence type="ECO:0000256" key="13">
    <source>
        <dbReference type="ARBA" id="ARBA00022741"/>
    </source>
</evidence>
<evidence type="ECO:0000256" key="18">
    <source>
        <dbReference type="ARBA" id="ARBA00023027"/>
    </source>
</evidence>
<evidence type="ECO:0000256" key="10">
    <source>
        <dbReference type="ARBA" id="ARBA00022679"/>
    </source>
</evidence>
<dbReference type="EMBL" id="CP007128">
    <property type="protein sequence ID" value="AHG89129.1"/>
    <property type="molecule type" value="Genomic_DNA"/>
</dbReference>
<keyword evidence="11" id="KW-0791">Threonine biosynthesis</keyword>
<dbReference type="NCBIfam" id="TIGR00657">
    <property type="entry name" value="asp_kinases"/>
    <property type="match status" value="1"/>
</dbReference>
<dbReference type="FunFam" id="3.30.360.10:FF:000006">
    <property type="entry name" value="Bifunctional aspartokinase/homoserine dehydrogenase"/>
    <property type="match status" value="1"/>
</dbReference>
<dbReference type="OrthoDB" id="9799110at2"/>
<dbReference type="eggNOG" id="COG0460">
    <property type="taxonomic scope" value="Bacteria"/>
</dbReference>
<keyword evidence="29" id="KW-1185">Reference proteome</keyword>
<dbReference type="UniPathway" id="UPA00034">
    <property type="reaction ID" value="UER00015"/>
</dbReference>
<dbReference type="InterPro" id="IPR001342">
    <property type="entry name" value="HDH_cat"/>
</dbReference>
<evidence type="ECO:0000256" key="3">
    <source>
        <dbReference type="ARBA" id="ARBA00004986"/>
    </source>
</evidence>
<protein>
    <submittedName>
        <fullName evidence="28">Aspartate kinase</fullName>
    </submittedName>
</protein>
<dbReference type="SUPFAM" id="SSF53633">
    <property type="entry name" value="Carbamate kinase-like"/>
    <property type="match status" value="1"/>
</dbReference>
<dbReference type="UniPathway" id="UPA00050">
    <property type="reaction ID" value="UER00063"/>
</dbReference>
<dbReference type="Pfam" id="PF00696">
    <property type="entry name" value="AA_kinase"/>
    <property type="match status" value="1"/>
</dbReference>
<dbReference type="eggNOG" id="COG0527">
    <property type="taxonomic scope" value="Bacteria"/>
</dbReference>
<dbReference type="GO" id="GO:0046872">
    <property type="term" value="F:metal ion binding"/>
    <property type="evidence" value="ECO:0007669"/>
    <property type="project" value="UniProtKB-KW"/>
</dbReference>
<comment type="similarity">
    <text evidence="7">In the C-terminal section; belongs to the homoserine dehydrogenase family.</text>
</comment>
<evidence type="ECO:0000256" key="26">
    <source>
        <dbReference type="ARBA" id="ARBA00049031"/>
    </source>
</evidence>
<dbReference type="Gene3D" id="3.30.360.10">
    <property type="entry name" value="Dihydrodipicolinate Reductase, domain 2"/>
    <property type="match status" value="1"/>
</dbReference>
<accession>W0RDD7</accession>
<keyword evidence="12" id="KW-0479">Metal-binding</keyword>
<dbReference type="PROSITE" id="PS51671">
    <property type="entry name" value="ACT"/>
    <property type="match status" value="2"/>
</dbReference>
<evidence type="ECO:0000256" key="15">
    <source>
        <dbReference type="ARBA" id="ARBA00022840"/>
    </source>
</evidence>
<dbReference type="FunCoup" id="W0RDD7">
    <property type="interactions" value="453"/>
</dbReference>
<proteinExistence type="inferred from homology"/>
<keyword evidence="21" id="KW-0486">Methionine biosynthesis</keyword>
<comment type="catalytic activity">
    <reaction evidence="26">
        <text>L-homoserine + NAD(+) = L-aspartate 4-semialdehyde + NADH + H(+)</text>
        <dbReference type="Rhea" id="RHEA:15757"/>
        <dbReference type="ChEBI" id="CHEBI:15378"/>
        <dbReference type="ChEBI" id="CHEBI:57476"/>
        <dbReference type="ChEBI" id="CHEBI:57540"/>
        <dbReference type="ChEBI" id="CHEBI:57945"/>
        <dbReference type="ChEBI" id="CHEBI:537519"/>
        <dbReference type="EC" id="1.1.1.3"/>
    </reaction>
    <physiologicalReaction direction="right-to-left" evidence="26">
        <dbReference type="Rhea" id="RHEA:15759"/>
    </physiologicalReaction>
</comment>
<dbReference type="InterPro" id="IPR019811">
    <property type="entry name" value="HDH_CS"/>
</dbReference>
<dbReference type="GO" id="GO:0009089">
    <property type="term" value="P:lysine biosynthetic process via diaminopimelate"/>
    <property type="evidence" value="ECO:0007669"/>
    <property type="project" value="UniProtKB-UniPathway"/>
</dbReference>
<keyword evidence="9" id="KW-0028">Amino-acid biosynthesis</keyword>
<dbReference type="InterPro" id="IPR036393">
    <property type="entry name" value="AceGlu_kinase-like_sf"/>
</dbReference>